<name>A0ABM4B2Z4_HYDVU</name>
<feature type="transmembrane region" description="Helical" evidence="8">
    <location>
        <begin position="168"/>
        <end position="194"/>
    </location>
</feature>
<comment type="subcellular location">
    <subcellularLocation>
        <location evidence="1">Membrane</location>
        <topology evidence="1">Multi-pass membrane protein</topology>
    </subcellularLocation>
</comment>
<dbReference type="PROSITE" id="PS50262">
    <property type="entry name" value="G_PROTEIN_RECEP_F1_2"/>
    <property type="match status" value="1"/>
</dbReference>
<evidence type="ECO:0000256" key="7">
    <source>
        <dbReference type="ARBA" id="ARBA00023224"/>
    </source>
</evidence>
<evidence type="ECO:0000256" key="8">
    <source>
        <dbReference type="SAM" id="Phobius"/>
    </source>
</evidence>
<dbReference type="RefSeq" id="XP_065643174.1">
    <property type="nucleotide sequence ID" value="XM_065787102.1"/>
</dbReference>
<feature type="transmembrane region" description="Helical" evidence="8">
    <location>
        <begin position="82"/>
        <end position="105"/>
    </location>
</feature>
<dbReference type="GeneID" id="105848362"/>
<dbReference type="Gene3D" id="1.20.1070.10">
    <property type="entry name" value="Rhodopsin 7-helix transmembrane proteins"/>
    <property type="match status" value="1"/>
</dbReference>
<organism evidence="10 11">
    <name type="scientific">Hydra vulgaris</name>
    <name type="common">Hydra</name>
    <name type="synonym">Hydra attenuata</name>
    <dbReference type="NCBI Taxonomy" id="6087"/>
    <lineage>
        <taxon>Eukaryota</taxon>
        <taxon>Metazoa</taxon>
        <taxon>Cnidaria</taxon>
        <taxon>Hydrozoa</taxon>
        <taxon>Hydroidolina</taxon>
        <taxon>Anthoathecata</taxon>
        <taxon>Aplanulata</taxon>
        <taxon>Hydridae</taxon>
        <taxon>Hydra</taxon>
    </lineage>
</organism>
<evidence type="ECO:0000256" key="6">
    <source>
        <dbReference type="ARBA" id="ARBA00023170"/>
    </source>
</evidence>
<evidence type="ECO:0000313" key="11">
    <source>
        <dbReference type="RefSeq" id="XP_065643174.1"/>
    </source>
</evidence>
<protein>
    <submittedName>
        <fullName evidence="11">Melanopsin-A</fullName>
    </submittedName>
</protein>
<evidence type="ECO:0000256" key="4">
    <source>
        <dbReference type="ARBA" id="ARBA00023040"/>
    </source>
</evidence>
<keyword evidence="4" id="KW-0297">G-protein coupled receptor</keyword>
<reference evidence="10" key="1">
    <citation type="submission" date="2025-05" db="UniProtKB">
        <authorList>
            <consortium name="RefSeq"/>
        </authorList>
    </citation>
    <scope>NUCLEOTIDE SEQUENCE [LARGE SCALE GENOMIC DNA]</scope>
</reference>
<feature type="transmembrane region" description="Helical" evidence="8">
    <location>
        <begin position="43"/>
        <end position="70"/>
    </location>
</feature>
<feature type="transmembrane region" description="Helical" evidence="8">
    <location>
        <begin position="215"/>
        <end position="234"/>
    </location>
</feature>
<keyword evidence="10" id="KW-1185">Reference proteome</keyword>
<feature type="transmembrane region" description="Helical" evidence="8">
    <location>
        <begin position="126"/>
        <end position="148"/>
    </location>
</feature>
<dbReference type="Pfam" id="PF00001">
    <property type="entry name" value="7tm_1"/>
    <property type="match status" value="1"/>
</dbReference>
<keyword evidence="5 8" id="KW-0472">Membrane</keyword>
<dbReference type="SUPFAM" id="SSF81321">
    <property type="entry name" value="Family A G protein-coupled receptor-like"/>
    <property type="match status" value="1"/>
</dbReference>
<dbReference type="InterPro" id="IPR000276">
    <property type="entry name" value="GPCR_Rhodpsn"/>
</dbReference>
<evidence type="ECO:0000256" key="3">
    <source>
        <dbReference type="ARBA" id="ARBA00022989"/>
    </source>
</evidence>
<evidence type="ECO:0000259" key="9">
    <source>
        <dbReference type="PROSITE" id="PS50262"/>
    </source>
</evidence>
<feature type="transmembrane region" description="Helical" evidence="8">
    <location>
        <begin position="6"/>
        <end position="31"/>
    </location>
</feature>
<evidence type="ECO:0000256" key="2">
    <source>
        <dbReference type="ARBA" id="ARBA00022692"/>
    </source>
</evidence>
<feature type="transmembrane region" description="Helical" evidence="8">
    <location>
        <begin position="254"/>
        <end position="277"/>
    </location>
</feature>
<keyword evidence="6" id="KW-0675">Receptor</keyword>
<evidence type="ECO:0000313" key="10">
    <source>
        <dbReference type="Proteomes" id="UP001652625"/>
    </source>
</evidence>
<feature type="domain" description="G-protein coupled receptors family 1 profile" evidence="9">
    <location>
        <begin position="22"/>
        <end position="274"/>
    </location>
</feature>
<gene>
    <name evidence="11" type="primary">LOC105848362</name>
</gene>
<dbReference type="Proteomes" id="UP001652625">
    <property type="component" value="Chromosome 01"/>
</dbReference>
<keyword evidence="3 8" id="KW-1133">Transmembrane helix</keyword>
<keyword evidence="7" id="KW-0807">Transducer</keyword>
<evidence type="ECO:0000256" key="1">
    <source>
        <dbReference type="ARBA" id="ARBA00004141"/>
    </source>
</evidence>
<dbReference type="PANTHER" id="PTHR24240">
    <property type="entry name" value="OPSIN"/>
    <property type="match status" value="1"/>
</dbReference>
<dbReference type="PRINTS" id="PR00237">
    <property type="entry name" value="GPCRRHODOPSN"/>
</dbReference>
<sequence length="307" mass="35571">MDVLVTAYFVCVLAIIILSTLLNAILIYIIIYKIKVTELPHIFILSISISDVIHTLIGLVAELCMLYGVYSLKKNFVCIGASFLTVFIVVSNILQTVIISIMRVIAVKWPFFYIKYCKTIKMKVTLLFFCYLYGLLWPTFPLIGWSKYEVDLDKKRCSFDWNLTRLDSLSYLIILFSFCYFIPVVALIFAYIAIKRTVVDSCTVRRIQVGKNRNVLEMVYLKLALWSAVFYFVIWTPYAGASLLSVFKIKSPSVIYTLCALFSKLSAISNALTNCYFNKFFRNHLKKIKFFQFIIKRNRKSNDNVKL</sequence>
<evidence type="ECO:0000256" key="5">
    <source>
        <dbReference type="ARBA" id="ARBA00023136"/>
    </source>
</evidence>
<dbReference type="InterPro" id="IPR017452">
    <property type="entry name" value="GPCR_Rhodpsn_7TM"/>
</dbReference>
<accession>A0ABM4B2Z4</accession>
<dbReference type="InterPro" id="IPR050125">
    <property type="entry name" value="GPCR_opsins"/>
</dbReference>
<keyword evidence="2 8" id="KW-0812">Transmembrane</keyword>
<reference evidence="11" key="2">
    <citation type="submission" date="2025-08" db="UniProtKB">
        <authorList>
            <consortium name="RefSeq"/>
        </authorList>
    </citation>
    <scope>IDENTIFICATION</scope>
</reference>
<proteinExistence type="predicted"/>